<reference evidence="2 3" key="1">
    <citation type="submission" date="2018-01" db="EMBL/GenBank/DDBJ databases">
        <authorList>
            <person name="Paulsen S."/>
            <person name="Gram L.K."/>
        </authorList>
    </citation>
    <scope>NUCLEOTIDE SEQUENCE [LARGE SCALE GENOMIC DNA]</scope>
    <source>
        <strain evidence="2 3">S2599</strain>
    </source>
</reference>
<organism evidence="2 3">
    <name type="scientific">Pseudoalteromonas rubra</name>
    <dbReference type="NCBI Taxonomy" id="43658"/>
    <lineage>
        <taxon>Bacteria</taxon>
        <taxon>Pseudomonadati</taxon>
        <taxon>Pseudomonadota</taxon>
        <taxon>Gammaproteobacteria</taxon>
        <taxon>Alteromonadales</taxon>
        <taxon>Pseudoalteromonadaceae</taxon>
        <taxon>Pseudoalteromonas</taxon>
    </lineage>
</organism>
<feature type="transmembrane region" description="Helical" evidence="1">
    <location>
        <begin position="12"/>
        <end position="32"/>
    </location>
</feature>
<proteinExistence type="predicted"/>
<keyword evidence="1" id="KW-0472">Membrane</keyword>
<keyword evidence="1" id="KW-1133">Transmembrane helix</keyword>
<accession>A0A5S3X216</accession>
<dbReference type="AlphaFoldDB" id="A0A5S3X216"/>
<feature type="transmembrane region" description="Helical" evidence="1">
    <location>
        <begin position="44"/>
        <end position="63"/>
    </location>
</feature>
<evidence type="ECO:0000313" key="3">
    <source>
        <dbReference type="Proteomes" id="UP000306719"/>
    </source>
</evidence>
<reference evidence="3" key="2">
    <citation type="submission" date="2019-06" db="EMBL/GenBank/DDBJ databases">
        <title>Co-occurence of chitin degradation, pigmentation and bioactivity in marine Pseudoalteromonas.</title>
        <authorList>
            <person name="Sonnenschein E.C."/>
            <person name="Bech P.K."/>
        </authorList>
    </citation>
    <scope>NUCLEOTIDE SEQUENCE [LARGE SCALE GENOMIC DNA]</scope>
    <source>
        <strain evidence="3">S2599</strain>
    </source>
</reference>
<comment type="caution">
    <text evidence="2">The sequence shown here is derived from an EMBL/GenBank/DDBJ whole genome shotgun (WGS) entry which is preliminary data.</text>
</comment>
<sequence>MIMDIRKYWSPFFWGTFIYALVGQFTVVLVLQSYGQKGVDSYKAIEKACLMITMLVMWGYAFARAFNASTLPRKVVLTFLSVVLIFASGYLFYAYDMIKKHNKSSD</sequence>
<evidence type="ECO:0000256" key="1">
    <source>
        <dbReference type="SAM" id="Phobius"/>
    </source>
</evidence>
<evidence type="ECO:0000313" key="2">
    <source>
        <dbReference type="EMBL" id="TMP38348.1"/>
    </source>
</evidence>
<dbReference type="Proteomes" id="UP000306719">
    <property type="component" value="Unassembled WGS sequence"/>
</dbReference>
<name>A0A5S3X216_9GAMM</name>
<feature type="transmembrane region" description="Helical" evidence="1">
    <location>
        <begin position="75"/>
        <end position="95"/>
    </location>
</feature>
<protein>
    <submittedName>
        <fullName evidence="2">Uncharacterized protein</fullName>
    </submittedName>
</protein>
<dbReference type="EMBL" id="PNCJ01000009">
    <property type="protein sequence ID" value="TMP38348.1"/>
    <property type="molecule type" value="Genomic_DNA"/>
</dbReference>
<keyword evidence="1" id="KW-0812">Transmembrane</keyword>
<gene>
    <name evidence="2" type="ORF">CWB98_06350</name>
</gene>